<dbReference type="AlphaFoldDB" id="A0ABD2B6S4"/>
<keyword evidence="3" id="KW-1185">Reference proteome</keyword>
<proteinExistence type="predicted"/>
<gene>
    <name evidence="2" type="ORF">V1477_017690</name>
</gene>
<sequence length="130" mass="14800">MANANWRGKLGASTIRAQSLLKRRPGDPGQMKNYPTRQRFDSSGDDFSLGLRRLGYARSDDILREALNVEWPTERPLADGVFHPAEEKIALHGYPFQWDKSGKIEIGANGGYKRRDRYSPTRVSQSLMEF</sequence>
<dbReference type="EMBL" id="JAYRBN010000100">
    <property type="protein sequence ID" value="KAL2728414.1"/>
    <property type="molecule type" value="Genomic_DNA"/>
</dbReference>
<feature type="region of interest" description="Disordered" evidence="1">
    <location>
        <begin position="20"/>
        <end position="45"/>
    </location>
</feature>
<protein>
    <submittedName>
        <fullName evidence="2">Uncharacterized protein</fullName>
    </submittedName>
</protein>
<comment type="caution">
    <text evidence="2">The sequence shown here is derived from an EMBL/GenBank/DDBJ whole genome shotgun (WGS) entry which is preliminary data.</text>
</comment>
<reference evidence="2 3" key="1">
    <citation type="journal article" date="2024" name="Ann. Entomol. Soc. Am.">
        <title>Genomic analyses of the southern and eastern yellowjacket wasps (Hymenoptera: Vespidae) reveal evolutionary signatures of social life.</title>
        <authorList>
            <person name="Catto M.A."/>
            <person name="Caine P.B."/>
            <person name="Orr S.E."/>
            <person name="Hunt B.G."/>
            <person name="Goodisman M.A.D."/>
        </authorList>
    </citation>
    <scope>NUCLEOTIDE SEQUENCE [LARGE SCALE GENOMIC DNA]</scope>
    <source>
        <strain evidence="2">232</strain>
        <tissue evidence="2">Head and thorax</tissue>
    </source>
</reference>
<name>A0ABD2B6S4_VESMC</name>
<dbReference type="Proteomes" id="UP001607303">
    <property type="component" value="Unassembled WGS sequence"/>
</dbReference>
<evidence type="ECO:0000313" key="3">
    <source>
        <dbReference type="Proteomes" id="UP001607303"/>
    </source>
</evidence>
<evidence type="ECO:0000313" key="2">
    <source>
        <dbReference type="EMBL" id="KAL2728414.1"/>
    </source>
</evidence>
<evidence type="ECO:0000256" key="1">
    <source>
        <dbReference type="SAM" id="MobiDB-lite"/>
    </source>
</evidence>
<accession>A0ABD2B6S4</accession>
<organism evidence="2 3">
    <name type="scientific">Vespula maculifrons</name>
    <name type="common">Eastern yellow jacket</name>
    <name type="synonym">Wasp</name>
    <dbReference type="NCBI Taxonomy" id="7453"/>
    <lineage>
        <taxon>Eukaryota</taxon>
        <taxon>Metazoa</taxon>
        <taxon>Ecdysozoa</taxon>
        <taxon>Arthropoda</taxon>
        <taxon>Hexapoda</taxon>
        <taxon>Insecta</taxon>
        <taxon>Pterygota</taxon>
        <taxon>Neoptera</taxon>
        <taxon>Endopterygota</taxon>
        <taxon>Hymenoptera</taxon>
        <taxon>Apocrita</taxon>
        <taxon>Aculeata</taxon>
        <taxon>Vespoidea</taxon>
        <taxon>Vespidae</taxon>
        <taxon>Vespinae</taxon>
        <taxon>Vespula</taxon>
    </lineage>
</organism>